<name>A0ACB5S8J9_9PEZI</name>
<accession>A0ACB5S8J9</accession>
<keyword evidence="2" id="KW-1185">Reference proteome</keyword>
<dbReference type="EMBL" id="BSXG01000056">
    <property type="protein sequence ID" value="GME29133.1"/>
    <property type="molecule type" value="Genomic_DNA"/>
</dbReference>
<organism evidence="1 2">
    <name type="scientific">Neofusicoccum parvum</name>
    <dbReference type="NCBI Taxonomy" id="310453"/>
    <lineage>
        <taxon>Eukaryota</taxon>
        <taxon>Fungi</taxon>
        <taxon>Dikarya</taxon>
        <taxon>Ascomycota</taxon>
        <taxon>Pezizomycotina</taxon>
        <taxon>Dothideomycetes</taxon>
        <taxon>Dothideomycetes incertae sedis</taxon>
        <taxon>Botryosphaeriales</taxon>
        <taxon>Botryosphaeriaceae</taxon>
        <taxon>Neofusicoccum</taxon>
    </lineage>
</organism>
<dbReference type="Proteomes" id="UP001165186">
    <property type="component" value="Unassembled WGS sequence"/>
</dbReference>
<evidence type="ECO:0000313" key="2">
    <source>
        <dbReference type="Proteomes" id="UP001165186"/>
    </source>
</evidence>
<sequence>MSSETYDYVVCGGGTSGCVIAGRLAEDLNVAVCVIEAGPDNADLENVHMVGGWSQNFDCETDWNITSEPSPGINGRQVKNSRGRFLGGCSGVNGTLCIRGNRQDYDDWGLEGWSGEDMFKSMAKNGVGELRVTCLRLGDALSPVPDDLLATFYASIPAETFHPKDDFEADLSVHGTSGPLHTEPHDLAPISKLILKSMQSQGIPYKPDLFSTGLSPQGCSNTVRTVHQGIRTTGADFITKGYRRDNITIKTESVVDKVIVGSVDGQLTATGVKIVAKDGTGTTVNAKNEIILSSGAYCSPAILLRSGIGPKVELEQHGIQPLVELPGVGKNLMDHAITFVFYETSKPELTNDRLAYYEGALASSYQLYKDKKSGFLSTFPFGAFGYARVDDRLKDLEPWKNASPTNDPQGRPYGAERDPMGLLPTQPNIEWFSTECYGGPKQYDKFPTDGQGTFAMVNMLLSPRARGSVTLKSTDPTANPVVDHNYLGDELDALVMAEACRWGNEIVMKGEGTKDVVKGAWPPGEKHHEYTTREQWIEYAKEHSTTCYHAAGTCKMGKDDDPLAVLDARLRVRGVEKLRVADCSVMPLMNQGHTQMPAYGIGEKAADLVKEDTKNLPNMRPDSAVATVA</sequence>
<proteinExistence type="predicted"/>
<protein>
    <submittedName>
        <fullName evidence="1">Glucose-methanol-choline oxidoreductase</fullName>
    </submittedName>
</protein>
<evidence type="ECO:0000313" key="1">
    <source>
        <dbReference type="EMBL" id="GME29133.1"/>
    </source>
</evidence>
<reference evidence="1" key="1">
    <citation type="submission" date="2024-09" db="EMBL/GenBank/DDBJ databases">
        <title>Draft Genome Sequences of Neofusicoccum parvum.</title>
        <authorList>
            <person name="Ashida A."/>
            <person name="Camagna M."/>
            <person name="Tanaka A."/>
            <person name="Takemoto D."/>
        </authorList>
    </citation>
    <scope>NUCLEOTIDE SEQUENCE</scope>
    <source>
        <strain evidence="1">PPO83</strain>
    </source>
</reference>
<comment type="caution">
    <text evidence="1">The sequence shown here is derived from an EMBL/GenBank/DDBJ whole genome shotgun (WGS) entry which is preliminary data.</text>
</comment>
<gene>
    <name evidence="1" type="primary">g2197</name>
    <name evidence="1" type="ORF">NpPPO83_00002197</name>
</gene>